<dbReference type="Gene3D" id="3.40.50.2000">
    <property type="entry name" value="Glycogen Phosphorylase B"/>
    <property type="match status" value="2"/>
</dbReference>
<dbReference type="RefSeq" id="WP_378141549.1">
    <property type="nucleotide sequence ID" value="NZ_JBHSEF010000022.1"/>
</dbReference>
<dbReference type="SUPFAM" id="SSF53756">
    <property type="entry name" value="UDP-Glycosyltransferase/glycogen phosphorylase"/>
    <property type="match status" value="1"/>
</dbReference>
<gene>
    <name evidence="3" type="ORF">ACFO0S_08960</name>
</gene>
<feature type="domain" description="Glycosyl transferase family 1" evidence="1">
    <location>
        <begin position="178"/>
        <end position="322"/>
    </location>
</feature>
<reference evidence="4" key="1">
    <citation type="journal article" date="2019" name="Int. J. Syst. Evol. Microbiol.">
        <title>The Global Catalogue of Microorganisms (GCM) 10K type strain sequencing project: providing services to taxonomists for standard genome sequencing and annotation.</title>
        <authorList>
            <consortium name="The Broad Institute Genomics Platform"/>
            <consortium name="The Broad Institute Genome Sequencing Center for Infectious Disease"/>
            <person name="Wu L."/>
            <person name="Ma J."/>
        </authorList>
    </citation>
    <scope>NUCLEOTIDE SEQUENCE [LARGE SCALE GENOMIC DNA]</scope>
    <source>
        <strain evidence="4">CCUG 50353</strain>
    </source>
</reference>
<feature type="domain" description="Glycosyltransferase subfamily 4-like N-terminal" evidence="2">
    <location>
        <begin position="12"/>
        <end position="167"/>
    </location>
</feature>
<keyword evidence="3" id="KW-0328">Glycosyltransferase</keyword>
<dbReference type="PANTHER" id="PTHR45947:SF3">
    <property type="entry name" value="SULFOQUINOVOSYL TRANSFERASE SQD2"/>
    <property type="match status" value="1"/>
</dbReference>
<dbReference type="Proteomes" id="UP001595733">
    <property type="component" value="Unassembled WGS sequence"/>
</dbReference>
<keyword evidence="4" id="KW-1185">Reference proteome</keyword>
<dbReference type="Pfam" id="PF13439">
    <property type="entry name" value="Glyco_transf_4"/>
    <property type="match status" value="1"/>
</dbReference>
<dbReference type="PANTHER" id="PTHR45947">
    <property type="entry name" value="SULFOQUINOVOSYL TRANSFERASE SQD2"/>
    <property type="match status" value="1"/>
</dbReference>
<dbReference type="Pfam" id="PF00534">
    <property type="entry name" value="Glycos_transf_1"/>
    <property type="match status" value="1"/>
</dbReference>
<proteinExistence type="predicted"/>
<dbReference type="EMBL" id="JBHSEF010000022">
    <property type="protein sequence ID" value="MFC4355174.1"/>
    <property type="molecule type" value="Genomic_DNA"/>
</dbReference>
<accession>A0ABV8UXD1</accession>
<organism evidence="3 4">
    <name type="scientific">Chryseomicrobium palamuruense</name>
    <dbReference type="NCBI Taxonomy" id="682973"/>
    <lineage>
        <taxon>Bacteria</taxon>
        <taxon>Bacillati</taxon>
        <taxon>Bacillota</taxon>
        <taxon>Bacilli</taxon>
        <taxon>Bacillales</taxon>
        <taxon>Caryophanaceae</taxon>
        <taxon>Chryseomicrobium</taxon>
    </lineage>
</organism>
<dbReference type="EC" id="2.4.-.-" evidence="3"/>
<evidence type="ECO:0000313" key="4">
    <source>
        <dbReference type="Proteomes" id="UP001595733"/>
    </source>
</evidence>
<protein>
    <submittedName>
        <fullName evidence="3">Glycosyltransferase family 4 protein</fullName>
        <ecNumber evidence="3">2.4.-.-</ecNumber>
    </submittedName>
</protein>
<evidence type="ECO:0000313" key="3">
    <source>
        <dbReference type="EMBL" id="MFC4355174.1"/>
    </source>
</evidence>
<evidence type="ECO:0000259" key="2">
    <source>
        <dbReference type="Pfam" id="PF13439"/>
    </source>
</evidence>
<keyword evidence="3" id="KW-0808">Transferase</keyword>
<name>A0ABV8UXD1_9BACL</name>
<dbReference type="InterPro" id="IPR001296">
    <property type="entry name" value="Glyco_trans_1"/>
</dbReference>
<dbReference type="InterPro" id="IPR028098">
    <property type="entry name" value="Glyco_trans_4-like_N"/>
</dbReference>
<dbReference type="GO" id="GO:0016757">
    <property type="term" value="F:glycosyltransferase activity"/>
    <property type="evidence" value="ECO:0007669"/>
    <property type="project" value="UniProtKB-KW"/>
</dbReference>
<evidence type="ECO:0000259" key="1">
    <source>
        <dbReference type="Pfam" id="PF00534"/>
    </source>
</evidence>
<dbReference type="InterPro" id="IPR050194">
    <property type="entry name" value="Glycosyltransferase_grp1"/>
</dbReference>
<sequence length="363" mass="40508">MILHIISGGETGGSKNHLLSLLQELPKDQVELAVLQEGRLAEEARAFGITVHSFQQSSRYDVSAIQKLKKLIEAKHVKIVHSHGPRANLFVFFVKKMTKFYWMTTIHSDPTLDFVKGGIKGRVFTALNRSVFSSIDHFFAVSERFKQMLVTLGIPAEKISVIYNGIDFTTPDSPNITRTELGVEEESFVITMVARLHPIKNYPDAFELIRKLREKGHSVELLAVGDGPLKEDLHQQVKAYEGIHFLGFRTDVDAVLRQSDCLLLASTSESFPLVLLEAAKAKIPVLTTDVGGVRELIQSDEMGAVVPVHGIDEMVLEIERLIGRKAQGVLSEGGQALYEHASNHYSVTQLAKATWHTYQQHME</sequence>
<dbReference type="CDD" id="cd03801">
    <property type="entry name" value="GT4_PimA-like"/>
    <property type="match status" value="1"/>
</dbReference>
<comment type="caution">
    <text evidence="3">The sequence shown here is derived from an EMBL/GenBank/DDBJ whole genome shotgun (WGS) entry which is preliminary data.</text>
</comment>